<evidence type="ECO:0000256" key="1">
    <source>
        <dbReference type="RuleBase" id="RU004508"/>
    </source>
</evidence>
<dbReference type="GO" id="GO:0000271">
    <property type="term" value="P:polysaccharide biosynthetic process"/>
    <property type="evidence" value="ECO:0007669"/>
    <property type="project" value="TreeGrafter"/>
</dbReference>
<dbReference type="Proteomes" id="UP000199112">
    <property type="component" value="Unassembled WGS sequence"/>
</dbReference>
<dbReference type="GO" id="GO:0008483">
    <property type="term" value="F:transaminase activity"/>
    <property type="evidence" value="ECO:0007669"/>
    <property type="project" value="TreeGrafter"/>
</dbReference>
<dbReference type="InterPro" id="IPR015424">
    <property type="entry name" value="PyrdxlP-dep_Trfase"/>
</dbReference>
<reference evidence="3" key="1">
    <citation type="submission" date="2016-10" db="EMBL/GenBank/DDBJ databases">
        <authorList>
            <person name="Varghese N."/>
            <person name="Submissions S."/>
        </authorList>
    </citation>
    <scope>NUCLEOTIDE SEQUENCE [LARGE SCALE GENOMIC DNA]</scope>
    <source>
        <strain evidence="3">CGMCC 1.8981</strain>
    </source>
</reference>
<dbReference type="AlphaFoldDB" id="A0A1H6G6H2"/>
<evidence type="ECO:0000313" key="2">
    <source>
        <dbReference type="EMBL" id="SEH18038.1"/>
    </source>
</evidence>
<dbReference type="Gene3D" id="3.40.640.10">
    <property type="entry name" value="Type I PLP-dependent aspartate aminotransferase-like (Major domain)"/>
    <property type="match status" value="1"/>
</dbReference>
<dbReference type="PANTHER" id="PTHR30244:SF34">
    <property type="entry name" value="DTDP-4-AMINO-4,6-DIDEOXYGALACTOSE TRANSAMINASE"/>
    <property type="match status" value="1"/>
</dbReference>
<dbReference type="Pfam" id="PF01041">
    <property type="entry name" value="DegT_DnrJ_EryC1"/>
    <property type="match status" value="1"/>
</dbReference>
<sequence length="369" mass="40465">MISESPSLFVWSLSEPRPAGIESFLNHHANAMTPYGSGKSALRDGLAGLVEPGENVLIPAYLPDAVCEPFQELGLEIRYYRLEETLAPNLADVERRLDDETAAVMSVNYFGFPQPGLEEFTALLEEYDCYHIDDNAHAPLSVDNGTLLGTRGDLGITSLWKILPIPNGSVLYCNTDAVADALEPSSLAGVSETFRLSDYQFIAKSFALDLLNKSTVVRRSVDTLVAGHSSVSPNPSARYEASKTTMSKLSARVIEKANPDSIRASRRANYRAWLRLFDHRSDVDVLFESLSDGLCPQVFPVRTPNPQELLDTLEQAGVGGAHTWPRLSSTVENDPTYELSSRLASEVVVLPVHQHIDPTSIDVVGEQLH</sequence>
<dbReference type="PANTHER" id="PTHR30244">
    <property type="entry name" value="TRANSAMINASE"/>
    <property type="match status" value="1"/>
</dbReference>
<dbReference type="OrthoDB" id="358899at2157"/>
<keyword evidence="1" id="KW-0663">Pyridoxal phosphate</keyword>
<dbReference type="InterPro" id="IPR000653">
    <property type="entry name" value="DegT/StrS_aminotransferase"/>
</dbReference>
<accession>A0A1H6G6H2</accession>
<dbReference type="RefSeq" id="WP_090508284.1">
    <property type="nucleotide sequence ID" value="NZ_FNWL01000005.1"/>
</dbReference>
<dbReference type="SUPFAM" id="SSF53383">
    <property type="entry name" value="PLP-dependent transferases"/>
    <property type="match status" value="1"/>
</dbReference>
<dbReference type="GO" id="GO:0030170">
    <property type="term" value="F:pyridoxal phosphate binding"/>
    <property type="evidence" value="ECO:0007669"/>
    <property type="project" value="TreeGrafter"/>
</dbReference>
<name>A0A1H6G6H2_9EURY</name>
<dbReference type="InterPro" id="IPR015421">
    <property type="entry name" value="PyrdxlP-dep_Trfase_major"/>
</dbReference>
<dbReference type="EMBL" id="FNWL01000005">
    <property type="protein sequence ID" value="SEH18038.1"/>
    <property type="molecule type" value="Genomic_DNA"/>
</dbReference>
<evidence type="ECO:0000313" key="3">
    <source>
        <dbReference type="Proteomes" id="UP000199112"/>
    </source>
</evidence>
<keyword evidence="3" id="KW-1185">Reference proteome</keyword>
<proteinExistence type="inferred from homology"/>
<comment type="similarity">
    <text evidence="1">Belongs to the DegT/DnrJ/EryC1 family.</text>
</comment>
<gene>
    <name evidence="2" type="ORF">SAMN04487967_3563</name>
</gene>
<organism evidence="2 3">
    <name type="scientific">Natronorubrum sediminis</name>
    <dbReference type="NCBI Taxonomy" id="640943"/>
    <lineage>
        <taxon>Archaea</taxon>
        <taxon>Methanobacteriati</taxon>
        <taxon>Methanobacteriota</taxon>
        <taxon>Stenosarchaea group</taxon>
        <taxon>Halobacteria</taxon>
        <taxon>Halobacteriales</taxon>
        <taxon>Natrialbaceae</taxon>
        <taxon>Natronorubrum</taxon>
    </lineage>
</organism>
<protein>
    <submittedName>
        <fullName evidence="2">dTDP-4-amino-4,6-dideoxygalactose transaminase</fullName>
    </submittedName>
</protein>